<dbReference type="Proteomes" id="UP000554482">
    <property type="component" value="Unassembled WGS sequence"/>
</dbReference>
<accession>A0A7J6W4D1</accession>
<keyword evidence="2" id="KW-1185">Reference proteome</keyword>
<dbReference type="EMBL" id="JABWDY010022893">
    <property type="protein sequence ID" value="KAF5191362.1"/>
    <property type="molecule type" value="Genomic_DNA"/>
</dbReference>
<proteinExistence type="predicted"/>
<evidence type="ECO:0000313" key="2">
    <source>
        <dbReference type="Proteomes" id="UP000554482"/>
    </source>
</evidence>
<evidence type="ECO:0000313" key="1">
    <source>
        <dbReference type="EMBL" id="KAF5191362.1"/>
    </source>
</evidence>
<dbReference type="AlphaFoldDB" id="A0A7J6W4D1"/>
<reference evidence="1 2" key="1">
    <citation type="submission" date="2020-06" db="EMBL/GenBank/DDBJ databases">
        <title>Transcriptomic and genomic resources for Thalictrum thalictroides and T. hernandezii: Facilitating candidate gene discovery in an emerging model plant lineage.</title>
        <authorList>
            <person name="Arias T."/>
            <person name="Riano-Pachon D.M."/>
            <person name="Di Stilio V.S."/>
        </authorList>
    </citation>
    <scope>NUCLEOTIDE SEQUENCE [LARGE SCALE GENOMIC DNA]</scope>
    <source>
        <strain evidence="2">cv. WT478/WT964</strain>
        <tissue evidence="1">Leaves</tissue>
    </source>
</reference>
<comment type="caution">
    <text evidence="1">The sequence shown here is derived from an EMBL/GenBank/DDBJ whole genome shotgun (WGS) entry which is preliminary data.</text>
</comment>
<name>A0A7J6W4D1_THATH</name>
<protein>
    <submittedName>
        <fullName evidence="1">Uncharacterized protein</fullName>
    </submittedName>
</protein>
<gene>
    <name evidence="1" type="ORF">FRX31_019052</name>
</gene>
<sequence>MGRPSRRVRSARDRWFKARRFTPVLERLYAAVRRTLCNQHFDKFHSFLGGLSEVCTMVAEADPSIEGEIAAYFPDSERVTQQLWKNFKGWLKSDMGEPIRGVCLQWCRYARHVQLICDDCRGAEPIMVDFESDVETEDDAE</sequence>
<organism evidence="1 2">
    <name type="scientific">Thalictrum thalictroides</name>
    <name type="common">Rue-anemone</name>
    <name type="synonym">Anemone thalictroides</name>
    <dbReference type="NCBI Taxonomy" id="46969"/>
    <lineage>
        <taxon>Eukaryota</taxon>
        <taxon>Viridiplantae</taxon>
        <taxon>Streptophyta</taxon>
        <taxon>Embryophyta</taxon>
        <taxon>Tracheophyta</taxon>
        <taxon>Spermatophyta</taxon>
        <taxon>Magnoliopsida</taxon>
        <taxon>Ranunculales</taxon>
        <taxon>Ranunculaceae</taxon>
        <taxon>Thalictroideae</taxon>
        <taxon>Thalictrum</taxon>
    </lineage>
</organism>